<dbReference type="Proteomes" id="UP000499080">
    <property type="component" value="Unassembled WGS sequence"/>
</dbReference>
<evidence type="ECO:0000313" key="2">
    <source>
        <dbReference type="Proteomes" id="UP000499080"/>
    </source>
</evidence>
<gene>
    <name evidence="1" type="ORF">AVEN_258636_1</name>
</gene>
<protein>
    <submittedName>
        <fullName evidence="1">Uncharacterized protein</fullName>
    </submittedName>
</protein>
<organism evidence="1 2">
    <name type="scientific">Araneus ventricosus</name>
    <name type="common">Orbweaver spider</name>
    <name type="synonym">Epeira ventricosa</name>
    <dbReference type="NCBI Taxonomy" id="182803"/>
    <lineage>
        <taxon>Eukaryota</taxon>
        <taxon>Metazoa</taxon>
        <taxon>Ecdysozoa</taxon>
        <taxon>Arthropoda</taxon>
        <taxon>Chelicerata</taxon>
        <taxon>Arachnida</taxon>
        <taxon>Araneae</taxon>
        <taxon>Araneomorphae</taxon>
        <taxon>Entelegynae</taxon>
        <taxon>Araneoidea</taxon>
        <taxon>Araneidae</taxon>
        <taxon>Araneus</taxon>
    </lineage>
</organism>
<evidence type="ECO:0000313" key="1">
    <source>
        <dbReference type="EMBL" id="GBM66682.1"/>
    </source>
</evidence>
<proteinExistence type="predicted"/>
<dbReference type="EMBL" id="BGPR01002038">
    <property type="protein sequence ID" value="GBM66682.1"/>
    <property type="molecule type" value="Genomic_DNA"/>
</dbReference>
<name>A0A4Y2HN28_ARAVE</name>
<keyword evidence="2" id="KW-1185">Reference proteome</keyword>
<reference evidence="1 2" key="1">
    <citation type="journal article" date="2019" name="Sci. Rep.">
        <title>Orb-weaving spider Araneus ventricosus genome elucidates the spidroin gene catalogue.</title>
        <authorList>
            <person name="Kono N."/>
            <person name="Nakamura H."/>
            <person name="Ohtoshi R."/>
            <person name="Moran D.A.P."/>
            <person name="Shinohara A."/>
            <person name="Yoshida Y."/>
            <person name="Fujiwara M."/>
            <person name="Mori M."/>
            <person name="Tomita M."/>
            <person name="Arakawa K."/>
        </authorList>
    </citation>
    <scope>NUCLEOTIDE SEQUENCE [LARGE SCALE GENOMIC DNA]</scope>
</reference>
<comment type="caution">
    <text evidence="1">The sequence shown here is derived from an EMBL/GenBank/DDBJ whole genome shotgun (WGS) entry which is preliminary data.</text>
</comment>
<accession>A0A4Y2HN28</accession>
<sequence>MTRRRKVEGLNAAPHIQVGKKCRNMNWCTALGSHEEDRSLIDEEIKKDLRMRFGGFPLIDKGGMLSYLVQLAGKLKAREAGKHLCFR</sequence>
<dbReference type="AlphaFoldDB" id="A0A4Y2HN28"/>